<dbReference type="Proteomes" id="UP000664369">
    <property type="component" value="Unassembled WGS sequence"/>
</dbReference>
<sequence>MQTNQLTAEEFQRTCGLTMLNVTETAEVRLDIWPYVDAIPTAELQGWNLSDGIVRHVYQSSTKEFEHILIGTENVDVFLVIILSLHPLGIYGHYLLNLPKEYGLIA</sequence>
<proteinExistence type="predicted"/>
<dbReference type="RefSeq" id="WP_208175034.1">
    <property type="nucleotide sequence ID" value="NZ_JAGETZ010000004.1"/>
</dbReference>
<keyword evidence="2" id="KW-1185">Reference proteome</keyword>
<organism evidence="1 2">
    <name type="scientific">Hymenobacter negativus</name>
    <dbReference type="NCBI Taxonomy" id="2795026"/>
    <lineage>
        <taxon>Bacteria</taxon>
        <taxon>Pseudomonadati</taxon>
        <taxon>Bacteroidota</taxon>
        <taxon>Cytophagia</taxon>
        <taxon>Cytophagales</taxon>
        <taxon>Hymenobacteraceae</taxon>
        <taxon>Hymenobacter</taxon>
    </lineage>
</organism>
<evidence type="ECO:0000313" key="2">
    <source>
        <dbReference type="Proteomes" id="UP000664369"/>
    </source>
</evidence>
<evidence type="ECO:0000313" key="1">
    <source>
        <dbReference type="EMBL" id="MBO2009398.1"/>
    </source>
</evidence>
<comment type="caution">
    <text evidence="1">The sequence shown here is derived from an EMBL/GenBank/DDBJ whole genome shotgun (WGS) entry which is preliminary data.</text>
</comment>
<dbReference type="EMBL" id="JAGETZ010000004">
    <property type="protein sequence ID" value="MBO2009398.1"/>
    <property type="molecule type" value="Genomic_DNA"/>
</dbReference>
<accession>A0ABS3QEH2</accession>
<reference evidence="1 2" key="1">
    <citation type="submission" date="2021-03" db="EMBL/GenBank/DDBJ databases">
        <authorList>
            <person name="Kim M.K."/>
        </authorList>
    </citation>
    <scope>NUCLEOTIDE SEQUENCE [LARGE SCALE GENOMIC DNA]</scope>
    <source>
        <strain evidence="1 2">BT442</strain>
    </source>
</reference>
<protein>
    <submittedName>
        <fullName evidence="1">Uncharacterized protein</fullName>
    </submittedName>
</protein>
<gene>
    <name evidence="1" type="ORF">J4E00_10085</name>
</gene>
<name>A0ABS3QEH2_9BACT</name>